<feature type="region of interest" description="Disordered" evidence="1">
    <location>
        <begin position="318"/>
        <end position="337"/>
    </location>
</feature>
<organism evidence="3 4">
    <name type="scientific">Aeromonas enteropelogenes</name>
    <name type="common">Aeromonas trota</name>
    <dbReference type="NCBI Taxonomy" id="29489"/>
    <lineage>
        <taxon>Bacteria</taxon>
        <taxon>Pseudomonadati</taxon>
        <taxon>Pseudomonadota</taxon>
        <taxon>Gammaproteobacteria</taxon>
        <taxon>Aeromonadales</taxon>
        <taxon>Aeromonadaceae</taxon>
        <taxon>Aeromonas</taxon>
    </lineage>
</organism>
<dbReference type="PANTHER" id="PTHR42957:SF1">
    <property type="entry name" value="HELICASE MJ1565-RELATED"/>
    <property type="match status" value="1"/>
</dbReference>
<keyword evidence="4" id="KW-1185">Reference proteome</keyword>
<reference evidence="3 4" key="1">
    <citation type="submission" date="2024-01" db="EMBL/GenBank/DDBJ databases">
        <title>Horizontal gene transfer in Aeromonas trota.</title>
        <authorList>
            <person name="Otero Olarra J.E."/>
            <person name="Perez Valdespino A."/>
        </authorList>
    </citation>
    <scope>NUCLEOTIDE SEQUENCE [LARGE SCALE GENOMIC DNA]</scope>
    <source>
        <strain evidence="3 4">9.1</strain>
    </source>
</reference>
<dbReference type="RefSeq" id="WP_209428966.1">
    <property type="nucleotide sequence ID" value="NZ_JAVTII010000003.1"/>
</dbReference>
<dbReference type="GO" id="GO:0005524">
    <property type="term" value="F:ATP binding"/>
    <property type="evidence" value="ECO:0007669"/>
    <property type="project" value="UniProtKB-KW"/>
</dbReference>
<sequence length="596" mass="65655">MNSGMLNSTSIGVIISISSSSITVQLLRKVNSGLLMIEGRTHKVGQVGSFVRIPQGYNDLYGVVASSNESSNVDIEENISSEHRVIIVELVGESSCGFFDRGISQYPSVGDEVHMVLDSDLKVVYGSKSKNLITVGKLSSSESIDVNLDIDKLITRHSAVVGSTGSGKSTSVAGLLRSVCTFNNSSENSSRILLVDIHGEYSAALSDLAKVFSVDPLKNEGKLNIPYWALPIDKLIEFLCGSINELSKNAMIDFITDEKKKSIKSNNIDYINENKVTSFTPLPFSLKNVWYKFIFDDTATYLEKEYLNPAYQDNITGDAESLTPPKFKPPGSGSASPFKKGSHILTKQLNLMKARLLDNQYSFFLSPEDYTPDSSGKVKKDLDSILNEWLNHDKPISILDLSGMPSNQLDMLLSSIMSIIFETSLWGRNLSSGLKNNPVLFVLEEAHRYLSNNEGGLTKDLVQRIAKEGRKFGLGLMIISQRPSEIDDTILSQCGTLLALRLTNASDRSKVKAAMSDGLSSLVDSIPILRTGEAIIIGEAAKLPSRCKFKLPPDGFYPDSQDPNVTECWMKTRDTNKDYSDLVKAWRLNKPLKEKK</sequence>
<dbReference type="Pfam" id="PF01935">
    <property type="entry name" value="DUF87"/>
    <property type="match status" value="1"/>
</dbReference>
<comment type="caution">
    <text evidence="3">The sequence shown here is derived from an EMBL/GenBank/DDBJ whole genome shotgun (WGS) entry which is preliminary data.</text>
</comment>
<keyword evidence="3" id="KW-0547">Nucleotide-binding</keyword>
<dbReference type="Gene3D" id="3.40.50.300">
    <property type="entry name" value="P-loop containing nucleotide triphosphate hydrolases"/>
    <property type="match status" value="2"/>
</dbReference>
<dbReference type="SUPFAM" id="SSF52540">
    <property type="entry name" value="P-loop containing nucleoside triphosphate hydrolases"/>
    <property type="match status" value="1"/>
</dbReference>
<proteinExistence type="predicted"/>
<dbReference type="InterPro" id="IPR027417">
    <property type="entry name" value="P-loop_NTPase"/>
</dbReference>
<evidence type="ECO:0000259" key="2">
    <source>
        <dbReference type="Pfam" id="PF01935"/>
    </source>
</evidence>
<evidence type="ECO:0000313" key="3">
    <source>
        <dbReference type="EMBL" id="MEL3919741.1"/>
    </source>
</evidence>
<keyword evidence="3" id="KW-0067">ATP-binding</keyword>
<protein>
    <submittedName>
        <fullName evidence="3">ATP-binding protein</fullName>
    </submittedName>
</protein>
<dbReference type="CDD" id="cd01127">
    <property type="entry name" value="TrwB_TraG_TraD_VirD4"/>
    <property type="match status" value="1"/>
</dbReference>
<dbReference type="Proteomes" id="UP001491613">
    <property type="component" value="Unassembled WGS sequence"/>
</dbReference>
<accession>A0ABU9JAX9</accession>
<feature type="domain" description="Helicase HerA central" evidence="2">
    <location>
        <begin position="133"/>
        <end position="417"/>
    </location>
</feature>
<dbReference type="GeneID" id="97859406"/>
<gene>
    <name evidence="3" type="ORF">V1482_09970</name>
</gene>
<name>A0ABU9JAX9_AEREN</name>
<dbReference type="InterPro" id="IPR008571">
    <property type="entry name" value="HerA-like"/>
</dbReference>
<dbReference type="EMBL" id="JAZDDP010000003">
    <property type="protein sequence ID" value="MEL3919741.1"/>
    <property type="molecule type" value="Genomic_DNA"/>
</dbReference>
<evidence type="ECO:0000256" key="1">
    <source>
        <dbReference type="SAM" id="MobiDB-lite"/>
    </source>
</evidence>
<dbReference type="PANTHER" id="PTHR42957">
    <property type="entry name" value="HELICASE MJ1565-RELATED"/>
    <property type="match status" value="1"/>
</dbReference>
<dbReference type="InterPro" id="IPR002789">
    <property type="entry name" value="HerA_central"/>
</dbReference>
<evidence type="ECO:0000313" key="4">
    <source>
        <dbReference type="Proteomes" id="UP001491613"/>
    </source>
</evidence>